<feature type="transmembrane region" description="Helical" evidence="1">
    <location>
        <begin position="83"/>
        <end position="103"/>
    </location>
</feature>
<keyword evidence="1" id="KW-1133">Transmembrane helix</keyword>
<name>A0A410FZX1_9FLAO</name>
<dbReference type="SUPFAM" id="SSF48452">
    <property type="entry name" value="TPR-like"/>
    <property type="match status" value="2"/>
</dbReference>
<gene>
    <name evidence="2" type="ORF">EI546_01935</name>
</gene>
<keyword evidence="1" id="KW-0812">Transmembrane</keyword>
<keyword evidence="3" id="KW-1185">Reference proteome</keyword>
<keyword evidence="1" id="KW-0472">Membrane</keyword>
<dbReference type="Pfam" id="PF13432">
    <property type="entry name" value="TPR_16"/>
    <property type="match status" value="1"/>
</dbReference>
<evidence type="ECO:0000313" key="2">
    <source>
        <dbReference type="EMBL" id="QAA80564.1"/>
    </source>
</evidence>
<dbReference type="Gene3D" id="1.25.40.1040">
    <property type="match status" value="1"/>
</dbReference>
<evidence type="ECO:0000256" key="1">
    <source>
        <dbReference type="SAM" id="Phobius"/>
    </source>
</evidence>
<feature type="transmembrane region" description="Helical" evidence="1">
    <location>
        <begin position="52"/>
        <end position="71"/>
    </location>
</feature>
<sequence length="771" mass="89169">MATNSNKSIFQQLWDRKVPQYLGTYFAVGFGLLQFVEFLTKRYDLTNSLVDKYLLIWLALIPALVIVTYFGSQLQFKSSTLKWPKILVVMNVIAAFLLGSLLFNETTTGQTSTIEVVDENGKSLTAVVPSLNKIKTIASFQFRNLTNNKENDWYGVAFSQLLQHNLDQRPEFYTNSVYTLNTYHNVMGLPSFVTPNVGLEREIAKKSRNDFFTDISYNIKDGEFEFKGNLYNTRDGKSISELYAIGEDPYNAVDNIKQQIFDNIPNAIKSTGKQMNMPASSLVTGNLEALKFHTLSRMTFYNDPSALEETLVLDQKAVALDPQCASCHFWIGDVLYGLGRKDEAIASIKKSIKYGKSLPERMQFIPKEVLYQITNNIDAYRKLQEMRKKMYPYEFAPYQALLGMYRVEYGNESGKKLMREAIENGNVEKGLLALYELQLVDEEYEEALQSLERLSAEFPDRDEDRQKYANIYEKQGNLEKAKEILLREEALDPLNTKLQAKIATLDFKNQATALAYKRMDDGLKQATTLTDSIQFMWYKSYLLELSGQVSASLKTLAEYEKYTTRLGPINRILASTFSRKALMNQSISREEQVEKLITDLSRFSSENESFYNCFVNINAIQNDYKMTMEMEKFRTNCRREYENYGKGYDTYFDLILAYSDRDYKKCIELLEKDNSKIQSLIGEKDFISNIYAKAGNLKKAQEIMKKEVDQKPEDPKYYYQLAFLLENENPKEARKYLDIALQYWQHADPEYIPLQRAKVLSQRLGEKQIRL</sequence>
<protein>
    <submittedName>
        <fullName evidence="2">Tetratricopeptide repeat protein</fullName>
    </submittedName>
</protein>
<proteinExistence type="predicted"/>
<reference evidence="2 3" key="1">
    <citation type="submission" date="2019-01" db="EMBL/GenBank/DDBJ databases">
        <title>Complete genome sequencing of Aequorivita sp. H23M31.</title>
        <authorList>
            <person name="Bae J.-W."/>
        </authorList>
    </citation>
    <scope>NUCLEOTIDE SEQUENCE [LARGE SCALE GENOMIC DNA]</scope>
    <source>
        <strain evidence="2 3">H23M31</strain>
    </source>
</reference>
<dbReference type="Gene3D" id="1.25.40.10">
    <property type="entry name" value="Tetratricopeptide repeat domain"/>
    <property type="match status" value="2"/>
</dbReference>
<evidence type="ECO:0000313" key="3">
    <source>
        <dbReference type="Proteomes" id="UP000285517"/>
    </source>
</evidence>
<dbReference type="OrthoDB" id="1413465at2"/>
<dbReference type="Proteomes" id="UP000285517">
    <property type="component" value="Chromosome"/>
</dbReference>
<dbReference type="AlphaFoldDB" id="A0A410FZX1"/>
<dbReference type="InterPro" id="IPR011990">
    <property type="entry name" value="TPR-like_helical_dom_sf"/>
</dbReference>
<dbReference type="Pfam" id="PF14559">
    <property type="entry name" value="TPR_19"/>
    <property type="match status" value="1"/>
</dbReference>
<dbReference type="EMBL" id="CP034951">
    <property type="protein sequence ID" value="QAA80564.1"/>
    <property type="molecule type" value="Genomic_DNA"/>
</dbReference>
<dbReference type="RefSeq" id="WP_128248961.1">
    <property type="nucleotide sequence ID" value="NZ_CP034951.1"/>
</dbReference>
<accession>A0A410FZX1</accession>
<organism evidence="2 3">
    <name type="scientific">Aequorivita ciconiae</name>
    <dbReference type="NCBI Taxonomy" id="2494375"/>
    <lineage>
        <taxon>Bacteria</taxon>
        <taxon>Pseudomonadati</taxon>
        <taxon>Bacteroidota</taxon>
        <taxon>Flavobacteriia</taxon>
        <taxon>Flavobacteriales</taxon>
        <taxon>Flavobacteriaceae</taxon>
        <taxon>Aequorivita</taxon>
    </lineage>
</organism>
<dbReference type="KEGG" id="aev:EI546_01935"/>
<feature type="transmembrane region" description="Helical" evidence="1">
    <location>
        <begin position="21"/>
        <end position="40"/>
    </location>
</feature>